<reference evidence="1" key="1">
    <citation type="journal article" date="2021" name="PeerJ">
        <title>Extensive microbial diversity within the chicken gut microbiome revealed by metagenomics and culture.</title>
        <authorList>
            <person name="Gilroy R."/>
            <person name="Ravi A."/>
            <person name="Getino M."/>
            <person name="Pursley I."/>
            <person name="Horton D.L."/>
            <person name="Alikhan N.F."/>
            <person name="Baker D."/>
            <person name="Gharbi K."/>
            <person name="Hall N."/>
            <person name="Watson M."/>
            <person name="Adriaenssens E.M."/>
            <person name="Foster-Nyarko E."/>
            <person name="Jarju S."/>
            <person name="Secka A."/>
            <person name="Antonio M."/>
            <person name="Oren A."/>
            <person name="Chaudhuri R.R."/>
            <person name="La Ragione R."/>
            <person name="Hildebrand F."/>
            <person name="Pallen M.J."/>
        </authorList>
    </citation>
    <scope>NUCLEOTIDE SEQUENCE</scope>
    <source>
        <strain evidence="1">ChiBcec16_6824</strain>
    </source>
</reference>
<comment type="caution">
    <text evidence="1">The sequence shown here is derived from an EMBL/GenBank/DDBJ whole genome shotgun (WGS) entry which is preliminary data.</text>
</comment>
<sequence>MNCEKWWKNLYPIRVPISNWRFIYNKLQTLEPDDISDDQDAWDSVLTQDILNMRSERGEQTVILDLGWYPDGEPSGQYRLIALLDEDYLNPILEFTSRSTREVVDTLELWLFEYLGHDPIHEKAFRKRHPNKGRKS</sequence>
<organism evidence="1 2">
    <name type="scientific">Candidatus Flavonifractor merdigallinarum</name>
    <dbReference type="NCBI Taxonomy" id="2838589"/>
    <lineage>
        <taxon>Bacteria</taxon>
        <taxon>Bacillati</taxon>
        <taxon>Bacillota</taxon>
        <taxon>Clostridia</taxon>
        <taxon>Eubacteriales</taxon>
        <taxon>Oscillospiraceae</taxon>
        <taxon>Flavonifractor</taxon>
    </lineage>
</organism>
<accession>A0A9D1YAJ5</accession>
<name>A0A9D1YAJ5_9FIRM</name>
<protein>
    <submittedName>
        <fullName evidence="1">Uncharacterized protein</fullName>
    </submittedName>
</protein>
<dbReference type="AlphaFoldDB" id="A0A9D1YAJ5"/>
<gene>
    <name evidence="1" type="ORF">H9841_10390</name>
</gene>
<dbReference type="EMBL" id="DXDX01000188">
    <property type="protein sequence ID" value="HIY22290.1"/>
    <property type="molecule type" value="Genomic_DNA"/>
</dbReference>
<evidence type="ECO:0000313" key="2">
    <source>
        <dbReference type="Proteomes" id="UP000823868"/>
    </source>
</evidence>
<dbReference type="Proteomes" id="UP000823868">
    <property type="component" value="Unassembled WGS sequence"/>
</dbReference>
<proteinExistence type="predicted"/>
<evidence type="ECO:0000313" key="1">
    <source>
        <dbReference type="EMBL" id="HIY22290.1"/>
    </source>
</evidence>
<reference evidence="1" key="2">
    <citation type="submission" date="2021-04" db="EMBL/GenBank/DDBJ databases">
        <authorList>
            <person name="Gilroy R."/>
        </authorList>
    </citation>
    <scope>NUCLEOTIDE SEQUENCE</scope>
    <source>
        <strain evidence="1">ChiBcec16_6824</strain>
    </source>
</reference>